<evidence type="ECO:0000256" key="1">
    <source>
        <dbReference type="SAM" id="MobiDB-lite"/>
    </source>
</evidence>
<dbReference type="InterPro" id="IPR036691">
    <property type="entry name" value="Endo/exonu/phosph_ase_sf"/>
</dbReference>
<dbReference type="GO" id="GO:0003824">
    <property type="term" value="F:catalytic activity"/>
    <property type="evidence" value="ECO:0007669"/>
    <property type="project" value="InterPro"/>
</dbReference>
<dbReference type="PANTHER" id="PTHR23227:SF85">
    <property type="entry name" value="CRANIOFACIAL DEVELOPMENT PROTEIN 2"/>
    <property type="match status" value="1"/>
</dbReference>
<dbReference type="Gene3D" id="3.60.10.10">
    <property type="entry name" value="Endonuclease/exonuclease/phosphatase"/>
    <property type="match status" value="1"/>
</dbReference>
<protein>
    <submittedName>
        <fullName evidence="3">Craniofacial development protein 2</fullName>
    </submittedName>
</protein>
<dbReference type="InterPro" id="IPR005135">
    <property type="entry name" value="Endo/exonuclease/phosphatase"/>
</dbReference>
<organism evidence="3 4">
    <name type="scientific">Elysia marginata</name>
    <dbReference type="NCBI Taxonomy" id="1093978"/>
    <lineage>
        <taxon>Eukaryota</taxon>
        <taxon>Metazoa</taxon>
        <taxon>Spiralia</taxon>
        <taxon>Lophotrochozoa</taxon>
        <taxon>Mollusca</taxon>
        <taxon>Gastropoda</taxon>
        <taxon>Heterobranchia</taxon>
        <taxon>Euthyneura</taxon>
        <taxon>Panpulmonata</taxon>
        <taxon>Sacoglossa</taxon>
        <taxon>Placobranchoidea</taxon>
        <taxon>Plakobranchidae</taxon>
        <taxon>Elysia</taxon>
    </lineage>
</organism>
<comment type="caution">
    <text evidence="3">The sequence shown here is derived from an EMBL/GenBank/DDBJ whole genome shotgun (WGS) entry which is preliminary data.</text>
</comment>
<dbReference type="SUPFAM" id="SSF56219">
    <property type="entry name" value="DNase I-like"/>
    <property type="match status" value="1"/>
</dbReference>
<dbReference type="Pfam" id="PF03372">
    <property type="entry name" value="Exo_endo_phos"/>
    <property type="match status" value="1"/>
</dbReference>
<dbReference type="PANTHER" id="PTHR23227">
    <property type="entry name" value="BUCENTAUR RELATED"/>
    <property type="match status" value="1"/>
</dbReference>
<accession>A0AAV4F8W4</accession>
<feature type="region of interest" description="Disordered" evidence="1">
    <location>
        <begin position="184"/>
        <end position="215"/>
    </location>
</feature>
<evidence type="ECO:0000313" key="4">
    <source>
        <dbReference type="Proteomes" id="UP000762676"/>
    </source>
</evidence>
<name>A0AAV4F8W4_9GAST</name>
<dbReference type="Proteomes" id="UP000762676">
    <property type="component" value="Unassembled WGS sequence"/>
</dbReference>
<sequence>MWPGISDDLQLVNDAKKTAIIDRELAKWNIDIAALQETRLAESGSLKEKEYTFFWQGLGPDEHCIHGVGILSSVQPPLQGTERIISLLHNTSCSSTHVFSAHAPTLSSSAEVKDVFYEELEVKIRGILGNENLILLGDLNARVGAHHRSSPNCMGHFGVGKLNENGQQLLKHCSFNTSVSPTPSLPPSHTIECPGDTPDLSTGTSWTLSSHGNPY</sequence>
<evidence type="ECO:0000259" key="2">
    <source>
        <dbReference type="Pfam" id="PF03372"/>
    </source>
</evidence>
<keyword evidence="4" id="KW-1185">Reference proteome</keyword>
<feature type="compositionally biased region" description="Polar residues" evidence="1">
    <location>
        <begin position="199"/>
        <end position="215"/>
    </location>
</feature>
<reference evidence="3 4" key="1">
    <citation type="journal article" date="2021" name="Elife">
        <title>Chloroplast acquisition without the gene transfer in kleptoplastic sea slugs, Plakobranchus ocellatus.</title>
        <authorList>
            <person name="Maeda T."/>
            <person name="Takahashi S."/>
            <person name="Yoshida T."/>
            <person name="Shimamura S."/>
            <person name="Takaki Y."/>
            <person name="Nagai Y."/>
            <person name="Toyoda A."/>
            <person name="Suzuki Y."/>
            <person name="Arimoto A."/>
            <person name="Ishii H."/>
            <person name="Satoh N."/>
            <person name="Nishiyama T."/>
            <person name="Hasebe M."/>
            <person name="Maruyama T."/>
            <person name="Minagawa J."/>
            <person name="Obokata J."/>
            <person name="Shigenobu S."/>
        </authorList>
    </citation>
    <scope>NUCLEOTIDE SEQUENCE [LARGE SCALE GENOMIC DNA]</scope>
</reference>
<evidence type="ECO:0000313" key="3">
    <source>
        <dbReference type="EMBL" id="GFR69803.1"/>
    </source>
</evidence>
<dbReference type="InterPro" id="IPR027124">
    <property type="entry name" value="Swc5/CFDP1/2"/>
</dbReference>
<gene>
    <name evidence="3" type="ORF">ElyMa_003767100</name>
</gene>
<proteinExistence type="predicted"/>
<dbReference type="EMBL" id="BMAT01007723">
    <property type="protein sequence ID" value="GFR69803.1"/>
    <property type="molecule type" value="Genomic_DNA"/>
</dbReference>
<feature type="domain" description="Endonuclease/exonuclease/phosphatase" evidence="2">
    <location>
        <begin position="14"/>
        <end position="147"/>
    </location>
</feature>
<dbReference type="AlphaFoldDB" id="A0AAV4F8W4"/>